<geneLocation type="plasmid" evidence="15 16">
    <name>unnamed1</name>
</geneLocation>
<keyword evidence="11 13" id="KW-0472">Membrane</keyword>
<evidence type="ECO:0000256" key="3">
    <source>
        <dbReference type="ARBA" id="ARBA00022448"/>
    </source>
</evidence>
<evidence type="ECO:0000256" key="2">
    <source>
        <dbReference type="ARBA" id="ARBA00005551"/>
    </source>
</evidence>
<evidence type="ECO:0000256" key="11">
    <source>
        <dbReference type="ARBA" id="ARBA00023136"/>
    </source>
</evidence>
<dbReference type="InterPro" id="IPR006036">
    <property type="entry name" value="K_uptake_TrkA"/>
</dbReference>
<evidence type="ECO:0000256" key="6">
    <source>
        <dbReference type="ARBA" id="ARBA00022538"/>
    </source>
</evidence>
<dbReference type="GO" id="GO:1902600">
    <property type="term" value="P:proton transmembrane transport"/>
    <property type="evidence" value="ECO:0007669"/>
    <property type="project" value="InterPro"/>
</dbReference>
<feature type="transmembrane region" description="Helical" evidence="13">
    <location>
        <begin position="75"/>
        <end position="97"/>
    </location>
</feature>
<feature type="transmembrane region" description="Helical" evidence="13">
    <location>
        <begin position="303"/>
        <end position="327"/>
    </location>
</feature>
<dbReference type="Gene3D" id="3.40.50.720">
    <property type="entry name" value="NAD(P)-binding Rossmann-like Domain"/>
    <property type="match status" value="1"/>
</dbReference>
<evidence type="ECO:0000259" key="14">
    <source>
        <dbReference type="PROSITE" id="PS51201"/>
    </source>
</evidence>
<evidence type="ECO:0000256" key="7">
    <source>
        <dbReference type="ARBA" id="ARBA00022692"/>
    </source>
</evidence>
<keyword evidence="7 13" id="KW-0812">Transmembrane</keyword>
<keyword evidence="16" id="KW-1185">Reference proteome</keyword>
<evidence type="ECO:0000313" key="15">
    <source>
        <dbReference type="EMBL" id="QDY70369.1"/>
    </source>
</evidence>
<evidence type="ECO:0000256" key="12">
    <source>
        <dbReference type="SAM" id="MobiDB-lite"/>
    </source>
</evidence>
<dbReference type="PRINTS" id="PR00335">
    <property type="entry name" value="KUPTAKETRKA"/>
</dbReference>
<keyword evidence="10" id="KW-0406">Ion transport</keyword>
<dbReference type="PANTHER" id="PTHR46157:SF8">
    <property type="entry name" value="GLUTATHIONE-REGULATED POTASSIUM-EFFLUX SYSTEM PROTEIN"/>
    <property type="match status" value="1"/>
</dbReference>
<evidence type="ECO:0000256" key="1">
    <source>
        <dbReference type="ARBA" id="ARBA00004127"/>
    </source>
</evidence>
<feature type="region of interest" description="Disordered" evidence="12">
    <location>
        <begin position="1"/>
        <end position="29"/>
    </location>
</feature>
<dbReference type="PROSITE" id="PS51201">
    <property type="entry name" value="RCK_N"/>
    <property type="match status" value="1"/>
</dbReference>
<dbReference type="Proteomes" id="UP000318483">
    <property type="component" value="Plasmid unnamed1"/>
</dbReference>
<feature type="transmembrane region" description="Helical" evidence="13">
    <location>
        <begin position="165"/>
        <end position="185"/>
    </location>
</feature>
<feature type="compositionally biased region" description="Basic residues" evidence="12">
    <location>
        <begin position="1"/>
        <end position="24"/>
    </location>
</feature>
<feature type="transmembrane region" description="Helical" evidence="13">
    <location>
        <begin position="222"/>
        <end position="249"/>
    </location>
</feature>
<feature type="transmembrane region" description="Helical" evidence="13">
    <location>
        <begin position="261"/>
        <end position="282"/>
    </location>
</feature>
<keyword evidence="5" id="KW-1003">Cell membrane</keyword>
<keyword evidence="4" id="KW-0050">Antiport</keyword>
<dbReference type="Pfam" id="PF02254">
    <property type="entry name" value="TrkA_N"/>
    <property type="match status" value="1"/>
</dbReference>
<dbReference type="NCBIfam" id="TIGR00932">
    <property type="entry name" value="2a37"/>
    <property type="match status" value="1"/>
</dbReference>
<protein>
    <submittedName>
        <fullName evidence="15">Potassium transporter TrkA</fullName>
    </submittedName>
</protein>
<comment type="similarity">
    <text evidence="2">Belongs to the monovalent cation:proton antiporter 2 (CPA2) transporter (TC 2.A.37) family.</text>
</comment>
<comment type="subcellular location">
    <subcellularLocation>
        <location evidence="1">Endomembrane system</location>
        <topology evidence="1">Multi-pass membrane protein</topology>
    </subcellularLocation>
</comment>
<keyword evidence="3" id="KW-0813">Transport</keyword>
<feature type="transmembrane region" description="Helical" evidence="13">
    <location>
        <begin position="191"/>
        <end position="210"/>
    </location>
</feature>
<evidence type="ECO:0000256" key="5">
    <source>
        <dbReference type="ARBA" id="ARBA00022475"/>
    </source>
</evidence>
<dbReference type="SUPFAM" id="SSF51735">
    <property type="entry name" value="NAD(P)-binding Rossmann-fold domains"/>
    <property type="match status" value="1"/>
</dbReference>
<dbReference type="PANTHER" id="PTHR46157">
    <property type="entry name" value="K(+) EFFLUX ANTIPORTER 3, CHLOROPLASTIC"/>
    <property type="match status" value="1"/>
</dbReference>
<evidence type="ECO:0000313" key="16">
    <source>
        <dbReference type="Proteomes" id="UP000318483"/>
    </source>
</evidence>
<evidence type="ECO:0000256" key="9">
    <source>
        <dbReference type="ARBA" id="ARBA00022989"/>
    </source>
</evidence>
<evidence type="ECO:0000256" key="8">
    <source>
        <dbReference type="ARBA" id="ARBA00022958"/>
    </source>
</evidence>
<dbReference type="OrthoDB" id="9781411at2"/>
<keyword evidence="6" id="KW-0633">Potassium transport</keyword>
<feature type="domain" description="RCK N-terminal" evidence="14">
    <location>
        <begin position="477"/>
        <end position="593"/>
    </location>
</feature>
<dbReference type="GO" id="GO:0015297">
    <property type="term" value="F:antiporter activity"/>
    <property type="evidence" value="ECO:0007669"/>
    <property type="project" value="UniProtKB-KW"/>
</dbReference>
<dbReference type="GO" id="GO:0005886">
    <property type="term" value="C:plasma membrane"/>
    <property type="evidence" value="ECO:0007669"/>
    <property type="project" value="InterPro"/>
</dbReference>
<gene>
    <name evidence="15" type="ORF">FPZ52_11600</name>
</gene>
<organism evidence="15 16">
    <name type="scientific">Qingshengfaniella alkalisoli</name>
    <dbReference type="NCBI Taxonomy" id="2599296"/>
    <lineage>
        <taxon>Bacteria</taxon>
        <taxon>Pseudomonadati</taxon>
        <taxon>Pseudomonadota</taxon>
        <taxon>Alphaproteobacteria</taxon>
        <taxon>Rhodobacterales</taxon>
        <taxon>Paracoccaceae</taxon>
        <taxon>Qingshengfaniella</taxon>
    </lineage>
</organism>
<keyword evidence="15" id="KW-0614">Plasmid</keyword>
<dbReference type="EMBL" id="CP042262">
    <property type="protein sequence ID" value="QDY70369.1"/>
    <property type="molecule type" value="Genomic_DNA"/>
</dbReference>
<reference evidence="15 16" key="1">
    <citation type="submission" date="2019-07" db="EMBL/GenBank/DDBJ databases">
        <title>Litoreibacter alkalisoli sp. nov., isolated from saline-alkaline soil.</title>
        <authorList>
            <person name="Wang S."/>
            <person name="Xu L."/>
            <person name="Xing Y.-T."/>
            <person name="Sun J.-Q."/>
        </authorList>
    </citation>
    <scope>NUCLEOTIDE SEQUENCE [LARGE SCALE GENOMIC DNA]</scope>
    <source>
        <strain evidence="15 16">LN3S51</strain>
        <plasmid evidence="15 16">unnamed1</plasmid>
    </source>
</reference>
<name>A0A5B8I914_9RHOB</name>
<accession>A0A5B8I914</accession>
<dbReference type="Pfam" id="PF00999">
    <property type="entry name" value="Na_H_Exchanger"/>
    <property type="match status" value="1"/>
</dbReference>
<proteinExistence type="inferred from homology"/>
<keyword evidence="8" id="KW-0630">Potassium</keyword>
<feature type="transmembrane region" description="Helical" evidence="13">
    <location>
        <begin position="372"/>
        <end position="397"/>
    </location>
</feature>
<dbReference type="InterPro" id="IPR006153">
    <property type="entry name" value="Cation/H_exchanger_TM"/>
</dbReference>
<dbReference type="GO" id="GO:0015079">
    <property type="term" value="F:potassium ion transmembrane transporter activity"/>
    <property type="evidence" value="ECO:0007669"/>
    <property type="project" value="InterPro"/>
</dbReference>
<dbReference type="InterPro" id="IPR038770">
    <property type="entry name" value="Na+/solute_symporter_sf"/>
</dbReference>
<feature type="transmembrane region" description="Helical" evidence="13">
    <location>
        <begin position="347"/>
        <end position="365"/>
    </location>
</feature>
<sequence length="671" mass="71311">MAPRALRHRTGRRGGLHPPAHRGARGSAGGRWSALPVIRPAVHRHARRASCVAAFLASLTTLVVPAHAAEAEGPLGLTSLELAFTEALALIALACLFVPLSKRFGLGTVIGYLVAGVAAGAVLRLSYAEHPEKLLHFAEFGVVLFLFVIGLEFRPRRLWELRTTIFGRGLVQVLACGLVLGGAAYTFGLDWRAAMIVGLGLALSSTALVMREIDEGGERRTPFGETAIAVLLFEDLAIVPLLLLVTLIAPTGAETTTVENVVAVALGLAAIAFLIAVGRYGLDPMFRMVARTRTPELMTAAALGVVIFASLVMALTGLSYAMGAFIAGMMLADSAFRHEVEADIEPFRALFLGLFFVAVGLSLDLGGVADNWLVILAAVPVLIVLKGIAIYLVSRLFGSPNELATRIAFAMAQHGEFGFVLFAAASSALILDGETASVVVSIVTLSMALSSQSDRAYRWVVGTPAREVLDEDYADAGGSVLVIGFGRVGQMVAQPLIARGVPITLLDHDANRIREAERFGARVHYGDGTRREVLHAAGAGEARAIVVATDDPVTTLAVASLVRHEFPGAELLVRAHDRIHAVRLANEGVATIVRETLASALELGGRTLHALGYTLEEIEETTATIHNRDERLLAEQTAMARGRHDRDAIVDAITPEPLTHTERADMNQGPA</sequence>
<feature type="transmembrane region" description="Helical" evidence="13">
    <location>
        <begin position="134"/>
        <end position="153"/>
    </location>
</feature>
<feature type="transmembrane region" description="Helical" evidence="13">
    <location>
        <begin position="49"/>
        <end position="69"/>
    </location>
</feature>
<dbReference type="InterPro" id="IPR004771">
    <property type="entry name" value="K/H_exchanger"/>
</dbReference>
<evidence type="ECO:0000256" key="10">
    <source>
        <dbReference type="ARBA" id="ARBA00023065"/>
    </source>
</evidence>
<evidence type="ECO:0000256" key="13">
    <source>
        <dbReference type="SAM" id="Phobius"/>
    </source>
</evidence>
<dbReference type="KEGG" id="lit:FPZ52_11600"/>
<dbReference type="GO" id="GO:0012505">
    <property type="term" value="C:endomembrane system"/>
    <property type="evidence" value="ECO:0007669"/>
    <property type="project" value="UniProtKB-SubCell"/>
</dbReference>
<dbReference type="InterPro" id="IPR036291">
    <property type="entry name" value="NAD(P)-bd_dom_sf"/>
</dbReference>
<dbReference type="Gene3D" id="1.20.1530.20">
    <property type="match status" value="1"/>
</dbReference>
<evidence type="ECO:0000256" key="4">
    <source>
        <dbReference type="ARBA" id="ARBA00022449"/>
    </source>
</evidence>
<dbReference type="AlphaFoldDB" id="A0A5B8I914"/>
<keyword evidence="9 13" id="KW-1133">Transmembrane helix</keyword>
<dbReference type="FunFam" id="3.40.50.720:FF:000036">
    <property type="entry name" value="Glutathione-regulated potassium-efflux system protein KefB"/>
    <property type="match status" value="1"/>
</dbReference>
<feature type="transmembrane region" description="Helical" evidence="13">
    <location>
        <begin position="109"/>
        <end position="128"/>
    </location>
</feature>
<dbReference type="InterPro" id="IPR003148">
    <property type="entry name" value="RCK_N"/>
</dbReference>